<evidence type="ECO:0000313" key="1">
    <source>
        <dbReference type="EMBL" id="SFI77324.1"/>
    </source>
</evidence>
<dbReference type="Proteomes" id="UP000199518">
    <property type="component" value="Unassembled WGS sequence"/>
</dbReference>
<proteinExistence type="predicted"/>
<gene>
    <name evidence="1" type="ORF">SAMN05421753_11277</name>
</gene>
<name>A0A1I3KY56_9PLAN</name>
<dbReference type="STRING" id="1576369.SAMN05421753_11277"/>
<dbReference type="EMBL" id="FOQD01000012">
    <property type="protein sequence ID" value="SFI77324.1"/>
    <property type="molecule type" value="Genomic_DNA"/>
</dbReference>
<dbReference type="PANTHER" id="PTHR43737:SF1">
    <property type="entry name" value="DUF1501 DOMAIN-CONTAINING PROTEIN"/>
    <property type="match status" value="1"/>
</dbReference>
<dbReference type="InterPro" id="IPR010869">
    <property type="entry name" value="DUF1501"/>
</dbReference>
<keyword evidence="2" id="KW-1185">Reference proteome</keyword>
<protein>
    <recommendedName>
        <fullName evidence="3">Tat (Twin-arginine translocation) pathway signal sequence</fullName>
    </recommendedName>
</protein>
<dbReference type="Pfam" id="PF07394">
    <property type="entry name" value="DUF1501"/>
    <property type="match status" value="1"/>
</dbReference>
<organism evidence="1 2">
    <name type="scientific">Planctomicrobium piriforme</name>
    <dbReference type="NCBI Taxonomy" id="1576369"/>
    <lineage>
        <taxon>Bacteria</taxon>
        <taxon>Pseudomonadati</taxon>
        <taxon>Planctomycetota</taxon>
        <taxon>Planctomycetia</taxon>
        <taxon>Planctomycetales</taxon>
        <taxon>Planctomycetaceae</taxon>
        <taxon>Planctomicrobium</taxon>
    </lineage>
</organism>
<dbReference type="PANTHER" id="PTHR43737">
    <property type="entry name" value="BLL7424 PROTEIN"/>
    <property type="match status" value="1"/>
</dbReference>
<dbReference type="InterPro" id="IPR017850">
    <property type="entry name" value="Alkaline_phosphatase_core_sf"/>
</dbReference>
<evidence type="ECO:0008006" key="3">
    <source>
        <dbReference type="Google" id="ProtNLM"/>
    </source>
</evidence>
<dbReference type="OrthoDB" id="127333at2"/>
<accession>A0A1I3KY56</accession>
<reference evidence="2" key="1">
    <citation type="submission" date="2016-10" db="EMBL/GenBank/DDBJ databases">
        <authorList>
            <person name="Varghese N."/>
            <person name="Submissions S."/>
        </authorList>
    </citation>
    <scope>NUCLEOTIDE SEQUENCE [LARGE SCALE GENOMIC DNA]</scope>
    <source>
        <strain evidence="2">DSM 26348</strain>
    </source>
</reference>
<dbReference type="RefSeq" id="WP_092052062.1">
    <property type="nucleotide sequence ID" value="NZ_FOQD01000012.1"/>
</dbReference>
<dbReference type="Gene3D" id="3.40.720.10">
    <property type="entry name" value="Alkaline Phosphatase, subunit A"/>
    <property type="match status" value="1"/>
</dbReference>
<dbReference type="AlphaFoldDB" id="A0A1I3KY56"/>
<evidence type="ECO:0000313" key="2">
    <source>
        <dbReference type="Proteomes" id="UP000199518"/>
    </source>
</evidence>
<sequence>MLHHRGLGALFGPLARRDVFRVCAGAGVSFLLPALDLKAAGARGAERQKSLITLWLGGGASQLESWDPHANGRHVGKTAPAIKTSVPDLEISSFLPRMAEQMHRVSVVRSLVSKEGDHERATYYAQTGYRPDGTVVHPALSALAAKYLTSPNLEIPAHVALAGSAGFTVPRGGYLGAQFDAFRVPGPGENLHNMRARVGDDRQQRRLDGLNVLSQSFRQGRPQQAAGTLHEHVVGEALAMMTSDQLKAFSLDEETSATKARYGDDRFGRGCLMARRLVEQGVRAVQVTLEGFDTHTNNLEGQQKQFAIVDAAFSALLEDLAERDLLESTLVLCMSEFGRTPWMNPLEGRDHWPVGFSCVLGGGGVPAGRVLGETDPDAAYTEQDKRPTDRKPPADPIPLPDLYATILTLLGLDPTLEIQTPIGRPIRLSEGTPVASLLS</sequence>
<dbReference type="SUPFAM" id="SSF53649">
    <property type="entry name" value="Alkaline phosphatase-like"/>
    <property type="match status" value="1"/>
</dbReference>